<protein>
    <submittedName>
        <fullName evidence="1">Uncharacterized protein</fullName>
    </submittedName>
</protein>
<dbReference type="Proteomes" id="UP000554235">
    <property type="component" value="Unassembled WGS sequence"/>
</dbReference>
<organism evidence="1 2">
    <name type="scientific">Fusarium albosuccineum</name>
    <dbReference type="NCBI Taxonomy" id="1237068"/>
    <lineage>
        <taxon>Eukaryota</taxon>
        <taxon>Fungi</taxon>
        <taxon>Dikarya</taxon>
        <taxon>Ascomycota</taxon>
        <taxon>Pezizomycotina</taxon>
        <taxon>Sordariomycetes</taxon>
        <taxon>Hypocreomycetidae</taxon>
        <taxon>Hypocreales</taxon>
        <taxon>Nectriaceae</taxon>
        <taxon>Fusarium</taxon>
        <taxon>Fusarium decemcellulare species complex</taxon>
    </lineage>
</organism>
<gene>
    <name evidence="1" type="ORF">FALBO_8620</name>
</gene>
<accession>A0A8H4PJC6</accession>
<dbReference type="EMBL" id="JAADYS010001175">
    <property type="protein sequence ID" value="KAF4464537.1"/>
    <property type="molecule type" value="Genomic_DNA"/>
</dbReference>
<dbReference type="OrthoDB" id="3445416at2759"/>
<proteinExistence type="predicted"/>
<name>A0A8H4PJC6_9HYPO</name>
<evidence type="ECO:0000313" key="2">
    <source>
        <dbReference type="Proteomes" id="UP000554235"/>
    </source>
</evidence>
<comment type="caution">
    <text evidence="1">The sequence shown here is derived from an EMBL/GenBank/DDBJ whole genome shotgun (WGS) entry which is preliminary data.</text>
</comment>
<reference evidence="1 2" key="1">
    <citation type="submission" date="2020-01" db="EMBL/GenBank/DDBJ databases">
        <title>Identification and distribution of gene clusters putatively required for synthesis of sphingolipid metabolism inhibitors in phylogenetically diverse species of the filamentous fungus Fusarium.</title>
        <authorList>
            <person name="Kim H.-S."/>
            <person name="Busman M."/>
            <person name="Brown D.W."/>
            <person name="Divon H."/>
            <person name="Uhlig S."/>
            <person name="Proctor R.H."/>
        </authorList>
    </citation>
    <scope>NUCLEOTIDE SEQUENCE [LARGE SCALE GENOMIC DNA]</scope>
    <source>
        <strain evidence="1 2">NRRL 20459</strain>
    </source>
</reference>
<evidence type="ECO:0000313" key="1">
    <source>
        <dbReference type="EMBL" id="KAF4464537.1"/>
    </source>
</evidence>
<dbReference type="PANTHER" id="PTHR42085:SF2">
    <property type="entry name" value="F-BOX DOMAIN-CONTAINING PROTEIN"/>
    <property type="match status" value="1"/>
</dbReference>
<dbReference type="InterPro" id="IPR038883">
    <property type="entry name" value="AN11006-like"/>
</dbReference>
<sequence>MFRWLFGRKEARRSTDDNRSNMQYSTPRGSIPVKAVDVQVQGVVDPRARYNRRNFPHIYNNEEADGRTTIQPFEKREDPNVALFEVPVDTRMDMARPTAGIRQMNNRANLHHNDRARAERNELNDPGPFRGIVTGNRATGEVHGVAGVIYHPEGQPRAFDRARVEPLDRQGRQYLRRFQDDAANGDRVTTWPPRDEDSEDLATYEGRYQQTRPLVDRDYVDMTQQKSQEGSEPPRVSFKTFLHLPPKVRRKIYNEAGFVTGIDIVLRPRRGCEAPDRVSDECFRFTFSILQTCKAIHDEIKAGLFAENRLVIPYDTVDKGLSFLNQLSPHMCSALTEIFVELHMDAPITNLRSGPILAAILNRDRLALWQAAASHVLRYVLPRTLKLYLVCDTGYSPKTPLVLQPIVKSLTFLKDLELRLHPKRDPQLSATAKEVALQVTGLNAGFCNQPSRLFDLPRELRWQILQYTDLVTPNREICWDSQTGYSVKRLVSLLWAARPQ</sequence>
<dbReference type="AlphaFoldDB" id="A0A8H4PJC6"/>
<dbReference type="PANTHER" id="PTHR42085">
    <property type="entry name" value="F-BOX DOMAIN-CONTAINING PROTEIN"/>
    <property type="match status" value="1"/>
</dbReference>
<keyword evidence="2" id="KW-1185">Reference proteome</keyword>